<evidence type="ECO:0000313" key="2">
    <source>
        <dbReference type="Proteomes" id="UP000308600"/>
    </source>
</evidence>
<keyword evidence="2" id="KW-1185">Reference proteome</keyword>
<proteinExistence type="predicted"/>
<evidence type="ECO:0000313" key="1">
    <source>
        <dbReference type="EMBL" id="TFK75969.1"/>
    </source>
</evidence>
<sequence>MSRQAPSKRPVDQPPQSAIPVLPPPQFNTVQWSNSHPPPVGLSISPREILQPHPSRLLRRDSISPYTTRSSARTTNQLFLPVSAPQPQPQPQPLTLEQTRYAIPPPPRPNTPEPESQPDLKPARITRPPNAFILFRSDFLKRKVIPKNVECRQQHLSRVVGEIWRMLSEEEKAVWRDKALEASEAHRVRNPNYKPTSASRKGKKKQENLQGDELKTKITEIRETFTSYKGPAPAPSRSRSTKKSTRRTRGHCVSDAPEMHQPTALVPAPSMQHTAQAGPSRGAAVVVAPMGRYTEPLTFQHEPACHLVPPRRPSTSLGLPFTYEIGQQLGHLRSKGEVLPLPTRPSSATPDHSITTFPRWFDSAPHGPLSMPFGTHPLSGLAATDYPRRYPLGGDPHVPILLPSSISAPAALNMPLSTIPEAEDEPYLSQLYPGLTPSDTIAHDYSHDPLQTSQLSVADPSWHTYLNFAYN</sequence>
<name>A0ACD3BD80_9AGAR</name>
<dbReference type="EMBL" id="ML208261">
    <property type="protein sequence ID" value="TFK75969.1"/>
    <property type="molecule type" value="Genomic_DNA"/>
</dbReference>
<protein>
    <submittedName>
        <fullName evidence="1">Uncharacterized protein</fullName>
    </submittedName>
</protein>
<gene>
    <name evidence="1" type="ORF">BDN72DRAFT_359116</name>
</gene>
<reference evidence="1 2" key="1">
    <citation type="journal article" date="2019" name="Nat. Ecol. Evol.">
        <title>Megaphylogeny resolves global patterns of mushroom evolution.</title>
        <authorList>
            <person name="Varga T."/>
            <person name="Krizsan K."/>
            <person name="Foldi C."/>
            <person name="Dima B."/>
            <person name="Sanchez-Garcia M."/>
            <person name="Sanchez-Ramirez S."/>
            <person name="Szollosi G.J."/>
            <person name="Szarkandi J.G."/>
            <person name="Papp V."/>
            <person name="Albert L."/>
            <person name="Andreopoulos W."/>
            <person name="Angelini C."/>
            <person name="Antonin V."/>
            <person name="Barry K.W."/>
            <person name="Bougher N.L."/>
            <person name="Buchanan P."/>
            <person name="Buyck B."/>
            <person name="Bense V."/>
            <person name="Catcheside P."/>
            <person name="Chovatia M."/>
            <person name="Cooper J."/>
            <person name="Damon W."/>
            <person name="Desjardin D."/>
            <person name="Finy P."/>
            <person name="Geml J."/>
            <person name="Haridas S."/>
            <person name="Hughes K."/>
            <person name="Justo A."/>
            <person name="Karasinski D."/>
            <person name="Kautmanova I."/>
            <person name="Kiss B."/>
            <person name="Kocsube S."/>
            <person name="Kotiranta H."/>
            <person name="LaButti K.M."/>
            <person name="Lechner B.E."/>
            <person name="Liimatainen K."/>
            <person name="Lipzen A."/>
            <person name="Lukacs Z."/>
            <person name="Mihaltcheva S."/>
            <person name="Morgado L.N."/>
            <person name="Niskanen T."/>
            <person name="Noordeloos M.E."/>
            <person name="Ohm R.A."/>
            <person name="Ortiz-Santana B."/>
            <person name="Ovrebo C."/>
            <person name="Racz N."/>
            <person name="Riley R."/>
            <person name="Savchenko A."/>
            <person name="Shiryaev A."/>
            <person name="Soop K."/>
            <person name="Spirin V."/>
            <person name="Szebenyi C."/>
            <person name="Tomsovsky M."/>
            <person name="Tulloss R.E."/>
            <person name="Uehling J."/>
            <person name="Grigoriev I.V."/>
            <person name="Vagvolgyi C."/>
            <person name="Papp T."/>
            <person name="Martin F.M."/>
            <person name="Miettinen O."/>
            <person name="Hibbett D.S."/>
            <person name="Nagy L.G."/>
        </authorList>
    </citation>
    <scope>NUCLEOTIDE SEQUENCE [LARGE SCALE GENOMIC DNA]</scope>
    <source>
        <strain evidence="1 2">NL-1719</strain>
    </source>
</reference>
<accession>A0ACD3BD80</accession>
<dbReference type="Proteomes" id="UP000308600">
    <property type="component" value="Unassembled WGS sequence"/>
</dbReference>
<organism evidence="1 2">
    <name type="scientific">Pluteus cervinus</name>
    <dbReference type="NCBI Taxonomy" id="181527"/>
    <lineage>
        <taxon>Eukaryota</taxon>
        <taxon>Fungi</taxon>
        <taxon>Dikarya</taxon>
        <taxon>Basidiomycota</taxon>
        <taxon>Agaricomycotina</taxon>
        <taxon>Agaricomycetes</taxon>
        <taxon>Agaricomycetidae</taxon>
        <taxon>Agaricales</taxon>
        <taxon>Pluteineae</taxon>
        <taxon>Pluteaceae</taxon>
        <taxon>Pluteus</taxon>
    </lineage>
</organism>